<sequence>MNWDGKRYYSLDFYLKQTFGEKIYKISLDGGFTCPNRDGTLGTRGCIFCSEGGSGDFASDRALTVTEQIEDGIRLIEGKSNAQRFIAYFQAFTNTYAPVERLNRLYREAIQDERIAALSIGTRPDCLPPEVLELLRELNHIKPVFVELGLQTIHEETAGLIRRGYPLSCFDHAVKDLHERGINTVVHLILGLPGETEEMMLKSVRYLNSLPVDGLKLSLLHVLHHTDLGELYKKQPFPVYELDDYVSLVIRCLEELREDIVIHRLTGDGPRDLLIAPRWTLHKRKVLNEIAKRMKQEDSWQGKNQSS</sequence>
<evidence type="ECO:0000313" key="9">
    <source>
        <dbReference type="Proteomes" id="UP000298653"/>
    </source>
</evidence>
<dbReference type="AlphaFoldDB" id="A0A4V1EGG3"/>
<protein>
    <submittedName>
        <fullName evidence="8">Putative Fe-S oxidoreductase</fullName>
    </submittedName>
</protein>
<dbReference type="SFLD" id="SFLDS00029">
    <property type="entry name" value="Radical_SAM"/>
    <property type="match status" value="1"/>
</dbReference>
<evidence type="ECO:0000256" key="3">
    <source>
        <dbReference type="ARBA" id="ARBA00022691"/>
    </source>
</evidence>
<dbReference type="GO" id="GO:0046872">
    <property type="term" value="F:metal ion binding"/>
    <property type="evidence" value="ECO:0007669"/>
    <property type="project" value="UniProtKB-KW"/>
</dbReference>
<dbReference type="InterPro" id="IPR039661">
    <property type="entry name" value="ELP3"/>
</dbReference>
<dbReference type="InterPro" id="IPR023404">
    <property type="entry name" value="rSAM_horseshoe"/>
</dbReference>
<dbReference type="PANTHER" id="PTHR11135">
    <property type="entry name" value="HISTONE ACETYLTRANSFERASE-RELATED"/>
    <property type="match status" value="1"/>
</dbReference>
<dbReference type="PANTHER" id="PTHR11135:SF1">
    <property type="entry name" value="PROTEIN YHCC"/>
    <property type="match status" value="1"/>
</dbReference>
<dbReference type="InterPro" id="IPR058240">
    <property type="entry name" value="rSAM_sf"/>
</dbReference>
<organism evidence="8 9">
    <name type="scientific">Anaerostipes rhamnosivorans</name>
    <dbReference type="NCBI Taxonomy" id="1229621"/>
    <lineage>
        <taxon>Bacteria</taxon>
        <taxon>Bacillati</taxon>
        <taxon>Bacillota</taxon>
        <taxon>Clostridia</taxon>
        <taxon>Lachnospirales</taxon>
        <taxon>Lachnospiraceae</taxon>
        <taxon>Anaerostipes</taxon>
    </lineage>
</organism>
<dbReference type="NCBIfam" id="TIGR01212">
    <property type="entry name" value="TIGR01212 family radical SAM protein"/>
    <property type="match status" value="1"/>
</dbReference>
<dbReference type="SUPFAM" id="SSF102114">
    <property type="entry name" value="Radical SAM enzymes"/>
    <property type="match status" value="1"/>
</dbReference>
<evidence type="ECO:0000313" key="8">
    <source>
        <dbReference type="EMBL" id="QCP35980.1"/>
    </source>
</evidence>
<evidence type="ECO:0000259" key="7">
    <source>
        <dbReference type="PROSITE" id="PS51918"/>
    </source>
</evidence>
<dbReference type="SFLD" id="SFLDG01086">
    <property type="entry name" value="elongater_protein-like"/>
    <property type="match status" value="1"/>
</dbReference>
<gene>
    <name evidence="8" type="ORF">AR1Y2_2526</name>
</gene>
<keyword evidence="2" id="KW-0004">4Fe-4S</keyword>
<dbReference type="GO" id="GO:0003824">
    <property type="term" value="F:catalytic activity"/>
    <property type="evidence" value="ECO:0007669"/>
    <property type="project" value="InterPro"/>
</dbReference>
<dbReference type="Pfam" id="PF04055">
    <property type="entry name" value="Radical_SAM"/>
    <property type="match status" value="1"/>
</dbReference>
<dbReference type="Pfam" id="PF16199">
    <property type="entry name" value="Radical_SAM_C"/>
    <property type="match status" value="1"/>
</dbReference>
<proteinExistence type="predicted"/>
<name>A0A4V1EGG3_9FIRM</name>
<keyword evidence="6" id="KW-0411">Iron-sulfur</keyword>
<feature type="domain" description="Radical SAM core" evidence="7">
    <location>
        <begin position="18"/>
        <end position="271"/>
    </location>
</feature>
<dbReference type="EMBL" id="CP040058">
    <property type="protein sequence ID" value="QCP35980.1"/>
    <property type="molecule type" value="Genomic_DNA"/>
</dbReference>
<dbReference type="Gene3D" id="3.80.30.20">
    <property type="entry name" value="tm_1862 like domain"/>
    <property type="match status" value="1"/>
</dbReference>
<reference evidence="8 9" key="1">
    <citation type="submission" date="2019-05" db="EMBL/GenBank/DDBJ databases">
        <title>Complete genome sequencing of Anaerostipes rhamnosivorans.</title>
        <authorList>
            <person name="Bui T.P.N."/>
            <person name="de Vos W.M."/>
        </authorList>
    </citation>
    <scope>NUCLEOTIDE SEQUENCE [LARGE SCALE GENOMIC DNA]</scope>
    <source>
        <strain evidence="8 9">1y2</strain>
    </source>
</reference>
<keyword evidence="3" id="KW-0949">S-adenosyl-L-methionine</keyword>
<dbReference type="Proteomes" id="UP000298653">
    <property type="component" value="Chromosome"/>
</dbReference>
<evidence type="ECO:0000256" key="4">
    <source>
        <dbReference type="ARBA" id="ARBA00022723"/>
    </source>
</evidence>
<comment type="cofactor">
    <cofactor evidence="1">
        <name>[4Fe-4S] cluster</name>
        <dbReference type="ChEBI" id="CHEBI:49883"/>
    </cofactor>
</comment>
<accession>A0A4V1EGG3</accession>
<dbReference type="GO" id="GO:0051539">
    <property type="term" value="F:4 iron, 4 sulfur cluster binding"/>
    <property type="evidence" value="ECO:0007669"/>
    <property type="project" value="UniProtKB-KW"/>
</dbReference>
<evidence type="ECO:0000256" key="6">
    <source>
        <dbReference type="ARBA" id="ARBA00023014"/>
    </source>
</evidence>
<dbReference type="SFLD" id="SFLDG01091">
    <property type="entry name" value="uncharacterized_CHP01210-like"/>
    <property type="match status" value="1"/>
</dbReference>
<evidence type="ECO:0000256" key="5">
    <source>
        <dbReference type="ARBA" id="ARBA00023004"/>
    </source>
</evidence>
<dbReference type="InterPro" id="IPR006638">
    <property type="entry name" value="Elp3/MiaA/NifB-like_rSAM"/>
</dbReference>
<dbReference type="OrthoDB" id="9801689at2"/>
<dbReference type="PROSITE" id="PS51918">
    <property type="entry name" value="RADICAL_SAM"/>
    <property type="match status" value="1"/>
</dbReference>
<dbReference type="KEGG" id="arf:AR1Y2_2526"/>
<keyword evidence="5" id="KW-0408">Iron</keyword>
<dbReference type="InterPro" id="IPR005911">
    <property type="entry name" value="YhcC-like"/>
</dbReference>
<dbReference type="SMART" id="SM00729">
    <property type="entry name" value="Elp3"/>
    <property type="match status" value="1"/>
</dbReference>
<evidence type="ECO:0000256" key="2">
    <source>
        <dbReference type="ARBA" id="ARBA00022485"/>
    </source>
</evidence>
<dbReference type="InterPro" id="IPR032432">
    <property type="entry name" value="Radical_SAM_C"/>
</dbReference>
<keyword evidence="9" id="KW-1185">Reference proteome</keyword>
<keyword evidence="4" id="KW-0479">Metal-binding</keyword>
<dbReference type="RefSeq" id="WP_137329272.1">
    <property type="nucleotide sequence ID" value="NZ_CP040058.1"/>
</dbReference>
<evidence type="ECO:0000256" key="1">
    <source>
        <dbReference type="ARBA" id="ARBA00001966"/>
    </source>
</evidence>
<dbReference type="InterPro" id="IPR007197">
    <property type="entry name" value="rSAM"/>
</dbReference>